<dbReference type="PANTHER" id="PTHR43133">
    <property type="entry name" value="RNA POLYMERASE ECF-TYPE SIGMA FACTO"/>
    <property type="match status" value="1"/>
</dbReference>
<dbReference type="InterPro" id="IPR036388">
    <property type="entry name" value="WH-like_DNA-bd_sf"/>
</dbReference>
<evidence type="ECO:0000256" key="2">
    <source>
        <dbReference type="ARBA" id="ARBA00023015"/>
    </source>
</evidence>
<dbReference type="GO" id="GO:0016987">
    <property type="term" value="F:sigma factor activity"/>
    <property type="evidence" value="ECO:0007669"/>
    <property type="project" value="UniProtKB-KW"/>
</dbReference>
<dbReference type="NCBIfam" id="TIGR02937">
    <property type="entry name" value="sigma70-ECF"/>
    <property type="match status" value="1"/>
</dbReference>
<evidence type="ECO:0000256" key="4">
    <source>
        <dbReference type="ARBA" id="ARBA00023163"/>
    </source>
</evidence>
<evidence type="ECO:0000313" key="6">
    <source>
        <dbReference type="EMBL" id="NWK55033.1"/>
    </source>
</evidence>
<evidence type="ECO:0000313" key="7">
    <source>
        <dbReference type="Proteomes" id="UP000557872"/>
    </source>
</evidence>
<dbReference type="PANTHER" id="PTHR43133:SF51">
    <property type="entry name" value="RNA POLYMERASE SIGMA FACTOR"/>
    <property type="match status" value="1"/>
</dbReference>
<evidence type="ECO:0000256" key="1">
    <source>
        <dbReference type="ARBA" id="ARBA00010641"/>
    </source>
</evidence>
<evidence type="ECO:0000259" key="5">
    <source>
        <dbReference type="Pfam" id="PF04542"/>
    </source>
</evidence>
<dbReference type="GO" id="GO:0006352">
    <property type="term" value="P:DNA-templated transcription initiation"/>
    <property type="evidence" value="ECO:0007669"/>
    <property type="project" value="InterPro"/>
</dbReference>
<dbReference type="AlphaFoldDB" id="A0A851GBQ5"/>
<dbReference type="InterPro" id="IPR013325">
    <property type="entry name" value="RNA_pol_sigma_r2"/>
</dbReference>
<keyword evidence="3" id="KW-0731">Sigma factor</keyword>
<protein>
    <submittedName>
        <fullName evidence="6">Sigma-70 family RNA polymerase sigma factor</fullName>
    </submittedName>
</protein>
<gene>
    <name evidence="6" type="ORF">HW115_05395</name>
</gene>
<name>A0A851GBQ5_9BACT</name>
<comment type="similarity">
    <text evidence="1">Belongs to the sigma-70 factor family. ECF subfamily.</text>
</comment>
<keyword evidence="7" id="KW-1185">Reference proteome</keyword>
<comment type="caution">
    <text evidence="6">The sequence shown here is derived from an EMBL/GenBank/DDBJ whole genome shotgun (WGS) entry which is preliminary data.</text>
</comment>
<reference evidence="6 7" key="1">
    <citation type="submission" date="2020-07" db="EMBL/GenBank/DDBJ databases">
        <title>Roseicoccus Jingziensis gen. nov., sp. nov., isolated from coastal seawater.</title>
        <authorList>
            <person name="Feng X."/>
        </authorList>
    </citation>
    <scope>NUCLEOTIDE SEQUENCE [LARGE SCALE GENOMIC DNA]</scope>
    <source>
        <strain evidence="6 7">N1E253</strain>
    </source>
</reference>
<dbReference type="Gene3D" id="1.10.10.10">
    <property type="entry name" value="Winged helix-like DNA-binding domain superfamily/Winged helix DNA-binding domain"/>
    <property type="match status" value="1"/>
</dbReference>
<evidence type="ECO:0000256" key="3">
    <source>
        <dbReference type="ARBA" id="ARBA00023082"/>
    </source>
</evidence>
<dbReference type="NCBIfam" id="TIGR02989">
    <property type="entry name" value="Sig-70_gvs1"/>
    <property type="match status" value="1"/>
</dbReference>
<dbReference type="Gene3D" id="1.10.1740.10">
    <property type="match status" value="1"/>
</dbReference>
<keyword evidence="4" id="KW-0804">Transcription</keyword>
<dbReference type="InterPro" id="IPR014331">
    <property type="entry name" value="RNA_pol_sigma70_ECF_RHOBA"/>
</dbReference>
<dbReference type="InterPro" id="IPR013324">
    <property type="entry name" value="RNA_pol_sigma_r3/r4-like"/>
</dbReference>
<accession>A0A851GBQ5</accession>
<sequence length="173" mass="20306">METPPQEYAQRITESQQKLFGYIYSLLGRHAQTWDVLQETNLVLWRKQHDFQAGTNFDAWAFSIARFQVLAYLRDQKRDPLDVMTPELVEAFAGEAEEEALQLDHRLDALQFCKSRLQEKSRHLLELYYEKNMRVKDIGICLSSNANATKQALLRVRRKLQQCIETRLENSSL</sequence>
<dbReference type="Proteomes" id="UP000557872">
    <property type="component" value="Unassembled WGS sequence"/>
</dbReference>
<keyword evidence="2" id="KW-0805">Transcription regulation</keyword>
<dbReference type="InterPro" id="IPR014284">
    <property type="entry name" value="RNA_pol_sigma-70_dom"/>
</dbReference>
<dbReference type="Pfam" id="PF04542">
    <property type="entry name" value="Sigma70_r2"/>
    <property type="match status" value="1"/>
</dbReference>
<proteinExistence type="inferred from homology"/>
<dbReference type="InterPro" id="IPR039425">
    <property type="entry name" value="RNA_pol_sigma-70-like"/>
</dbReference>
<dbReference type="EMBL" id="JACBAZ010000002">
    <property type="protein sequence ID" value="NWK55033.1"/>
    <property type="molecule type" value="Genomic_DNA"/>
</dbReference>
<dbReference type="InterPro" id="IPR007627">
    <property type="entry name" value="RNA_pol_sigma70_r2"/>
</dbReference>
<dbReference type="RefSeq" id="WP_178931575.1">
    <property type="nucleotide sequence ID" value="NZ_JACBAZ010000002.1"/>
</dbReference>
<organism evidence="6 7">
    <name type="scientific">Oceaniferula marina</name>
    <dbReference type="NCBI Taxonomy" id="2748318"/>
    <lineage>
        <taxon>Bacteria</taxon>
        <taxon>Pseudomonadati</taxon>
        <taxon>Verrucomicrobiota</taxon>
        <taxon>Verrucomicrobiia</taxon>
        <taxon>Verrucomicrobiales</taxon>
        <taxon>Verrucomicrobiaceae</taxon>
        <taxon>Oceaniferula</taxon>
    </lineage>
</organism>
<dbReference type="SUPFAM" id="SSF88659">
    <property type="entry name" value="Sigma3 and sigma4 domains of RNA polymerase sigma factors"/>
    <property type="match status" value="1"/>
</dbReference>
<feature type="domain" description="RNA polymerase sigma-70 region 2" evidence="5">
    <location>
        <begin position="14"/>
        <end position="78"/>
    </location>
</feature>
<dbReference type="SUPFAM" id="SSF88946">
    <property type="entry name" value="Sigma2 domain of RNA polymerase sigma factors"/>
    <property type="match status" value="1"/>
</dbReference>